<dbReference type="Pfam" id="PF13521">
    <property type="entry name" value="AAA_28"/>
    <property type="match status" value="1"/>
</dbReference>
<gene>
    <name evidence="2" type="ORF">FisN_4Lh192</name>
</gene>
<sequence length="397" mass="45466">MSTEAERNLNATDGPPIFRFVFTGGPCGGKTTALARVFSYLRERGFECITCPEAYTTLSSNGMNVDFFSTQGMPKVIQRTVLEVQMALEDGIHRVLKARGKPGVMLCDRGTMDGSVYMPQKEFSDLLSEMDTHIVQIRDNRYDAIFHLITAADGAEPFYTLENNKVRTETKEEAREVDQKTQNAWVGHPHFYFIDNSTDFEGKMSRLVDTLSKIVGLPSNLKRRSAKFLLKSKPDLSKFPPEIAYKEFEVEKIYLKHIHDDKSSYSFIRRRTNIDPDGRRLGSVYQSTLAQWTEDGELIEQKRIISEREYMSTSATRDTSRHVVQQRRISFLYNKQSFVVHIFQSPKEGLCILHAQVEASGKAEPEVDLPPFLEVDRRLQDTDEDKDMFGAYHLSKK</sequence>
<dbReference type="InParanoid" id="A0A1Z5JYV0"/>
<dbReference type="AlphaFoldDB" id="A0A1Z5JYV0"/>
<dbReference type="EMBL" id="BDSP01000136">
    <property type="protein sequence ID" value="GAX19223.1"/>
    <property type="molecule type" value="Genomic_DNA"/>
</dbReference>
<dbReference type="SUPFAM" id="SSF52540">
    <property type="entry name" value="P-loop containing nucleoside triphosphate hydrolases"/>
    <property type="match status" value="1"/>
</dbReference>
<dbReference type="Gene3D" id="3.40.50.300">
    <property type="entry name" value="P-loop containing nucleotide triphosphate hydrolases"/>
    <property type="match status" value="1"/>
</dbReference>
<dbReference type="PANTHER" id="PTHR34932:SF1">
    <property type="entry name" value="TRPL TRANSLOCATION DEFECT PROTEIN 14"/>
    <property type="match status" value="1"/>
</dbReference>
<reference evidence="2 3" key="1">
    <citation type="journal article" date="2015" name="Plant Cell">
        <title>Oil accumulation by the oleaginous diatom Fistulifera solaris as revealed by the genome and transcriptome.</title>
        <authorList>
            <person name="Tanaka T."/>
            <person name="Maeda Y."/>
            <person name="Veluchamy A."/>
            <person name="Tanaka M."/>
            <person name="Abida H."/>
            <person name="Marechal E."/>
            <person name="Bowler C."/>
            <person name="Muto M."/>
            <person name="Sunaga Y."/>
            <person name="Tanaka M."/>
            <person name="Yoshino T."/>
            <person name="Taniguchi T."/>
            <person name="Fukuda Y."/>
            <person name="Nemoto M."/>
            <person name="Matsumoto M."/>
            <person name="Wong P.S."/>
            <person name="Aburatani S."/>
            <person name="Fujibuchi W."/>
        </authorList>
    </citation>
    <scope>NUCLEOTIDE SEQUENCE [LARGE SCALE GENOMIC DNA]</scope>
    <source>
        <strain evidence="2 3">JPCC DA0580</strain>
    </source>
</reference>
<dbReference type="PANTHER" id="PTHR34932">
    <property type="entry name" value="TRPL TRANSLOCATION DEFECT PROTEIN 14"/>
    <property type="match status" value="1"/>
</dbReference>
<evidence type="ECO:0000313" key="2">
    <source>
        <dbReference type="EMBL" id="GAX19223.1"/>
    </source>
</evidence>
<dbReference type="Proteomes" id="UP000198406">
    <property type="component" value="Unassembled WGS sequence"/>
</dbReference>
<feature type="domain" description="NadR/Ttd14 AAA" evidence="1">
    <location>
        <begin position="19"/>
        <end position="201"/>
    </location>
</feature>
<evidence type="ECO:0000313" key="3">
    <source>
        <dbReference type="Proteomes" id="UP000198406"/>
    </source>
</evidence>
<name>A0A1Z5JYV0_FISSO</name>
<protein>
    <recommendedName>
        <fullName evidence="1">NadR/Ttd14 AAA domain-containing protein</fullName>
    </recommendedName>
</protein>
<organism evidence="2 3">
    <name type="scientific">Fistulifera solaris</name>
    <name type="common">Oleaginous diatom</name>
    <dbReference type="NCBI Taxonomy" id="1519565"/>
    <lineage>
        <taxon>Eukaryota</taxon>
        <taxon>Sar</taxon>
        <taxon>Stramenopiles</taxon>
        <taxon>Ochrophyta</taxon>
        <taxon>Bacillariophyta</taxon>
        <taxon>Bacillariophyceae</taxon>
        <taxon>Bacillariophycidae</taxon>
        <taxon>Naviculales</taxon>
        <taxon>Naviculaceae</taxon>
        <taxon>Fistulifera</taxon>
    </lineage>
</organism>
<evidence type="ECO:0000259" key="1">
    <source>
        <dbReference type="Pfam" id="PF13521"/>
    </source>
</evidence>
<dbReference type="InterPro" id="IPR027417">
    <property type="entry name" value="P-loop_NTPase"/>
</dbReference>
<dbReference type="GO" id="GO:0035091">
    <property type="term" value="F:phosphatidylinositol binding"/>
    <property type="evidence" value="ECO:0007669"/>
    <property type="project" value="TreeGrafter"/>
</dbReference>
<dbReference type="GO" id="GO:0005525">
    <property type="term" value="F:GTP binding"/>
    <property type="evidence" value="ECO:0007669"/>
    <property type="project" value="TreeGrafter"/>
</dbReference>
<dbReference type="Gene3D" id="2.40.320.10">
    <property type="entry name" value="Hypothetical Protein Pfu-838710-001"/>
    <property type="match status" value="1"/>
</dbReference>
<proteinExistence type="predicted"/>
<dbReference type="GO" id="GO:0070300">
    <property type="term" value="F:phosphatidic acid binding"/>
    <property type="evidence" value="ECO:0007669"/>
    <property type="project" value="TreeGrafter"/>
</dbReference>
<dbReference type="InterPro" id="IPR053227">
    <property type="entry name" value="TRPL-trafficking_regulator"/>
</dbReference>
<keyword evidence="3" id="KW-1185">Reference proteome</keyword>
<comment type="caution">
    <text evidence="2">The sequence shown here is derived from an EMBL/GenBank/DDBJ whole genome shotgun (WGS) entry which is preliminary data.</text>
</comment>
<dbReference type="OrthoDB" id="6375174at2759"/>
<accession>A0A1Z5JYV0</accession>
<dbReference type="InterPro" id="IPR038727">
    <property type="entry name" value="NadR/Ttd14_AAA_dom"/>
</dbReference>